<feature type="binding site" evidence="16">
    <location>
        <position position="129"/>
    </location>
    <ligand>
        <name>K(+)</name>
        <dbReference type="ChEBI" id="CHEBI:29103"/>
    </ligand>
</feature>
<keyword evidence="7 16" id="KW-0963">Cytoplasm</keyword>
<reference evidence="17 18" key="1">
    <citation type="submission" date="2019-02" db="EMBL/GenBank/DDBJ databases">
        <title>Genome of a new Bacteroidetes strain.</title>
        <authorList>
            <person name="Pitt A."/>
        </authorList>
    </citation>
    <scope>NUCLEOTIDE SEQUENCE [LARGE SCALE GENOMIC DNA]</scope>
    <source>
        <strain evidence="17 18">103A-SOEBACH</strain>
    </source>
</reference>
<comment type="similarity">
    <text evidence="14 16">Belongs to the type III pantothenate kinase family.</text>
</comment>
<evidence type="ECO:0000256" key="5">
    <source>
        <dbReference type="ARBA" id="ARBA00011738"/>
    </source>
</evidence>
<evidence type="ECO:0000313" key="17">
    <source>
        <dbReference type="EMBL" id="TBH72992.1"/>
    </source>
</evidence>
<dbReference type="SUPFAM" id="SSF53067">
    <property type="entry name" value="Actin-like ATPase domain"/>
    <property type="match status" value="2"/>
</dbReference>
<dbReference type="Proteomes" id="UP000293583">
    <property type="component" value="Unassembled WGS sequence"/>
</dbReference>
<keyword evidence="8 16" id="KW-0808">Transferase</keyword>
<evidence type="ECO:0000256" key="15">
    <source>
        <dbReference type="ARBA" id="ARBA00040883"/>
    </source>
</evidence>
<evidence type="ECO:0000256" key="10">
    <source>
        <dbReference type="ARBA" id="ARBA00022777"/>
    </source>
</evidence>
<dbReference type="GO" id="GO:0046872">
    <property type="term" value="F:metal ion binding"/>
    <property type="evidence" value="ECO:0007669"/>
    <property type="project" value="UniProtKB-KW"/>
</dbReference>
<dbReference type="Pfam" id="PF03309">
    <property type="entry name" value="Pan_kinase"/>
    <property type="match status" value="1"/>
</dbReference>
<evidence type="ECO:0000256" key="4">
    <source>
        <dbReference type="ARBA" id="ARBA00005225"/>
    </source>
</evidence>
<evidence type="ECO:0000256" key="1">
    <source>
        <dbReference type="ARBA" id="ARBA00001206"/>
    </source>
</evidence>
<organism evidence="17 18">
    <name type="scientific">Aquirufa antheringensis</name>
    <dbReference type="NCBI Taxonomy" id="2516559"/>
    <lineage>
        <taxon>Bacteria</taxon>
        <taxon>Pseudomonadati</taxon>
        <taxon>Bacteroidota</taxon>
        <taxon>Cytophagia</taxon>
        <taxon>Cytophagales</taxon>
        <taxon>Flectobacillaceae</taxon>
        <taxon>Aquirufa</taxon>
    </lineage>
</organism>
<dbReference type="Gene3D" id="3.30.420.40">
    <property type="match status" value="2"/>
</dbReference>
<dbReference type="NCBIfam" id="TIGR00671">
    <property type="entry name" value="baf"/>
    <property type="match status" value="1"/>
</dbReference>
<comment type="caution">
    <text evidence="17">The sequence shown here is derived from an EMBL/GenBank/DDBJ whole genome shotgun (WGS) entry which is preliminary data.</text>
</comment>
<keyword evidence="13 16" id="KW-0173">Coenzyme A biosynthesis</keyword>
<gene>
    <name evidence="16" type="primary">coaX</name>
    <name evidence="17" type="ORF">EWU20_06355</name>
</gene>
<dbReference type="EMBL" id="SEWY01000003">
    <property type="protein sequence ID" value="TBH72992.1"/>
    <property type="molecule type" value="Genomic_DNA"/>
</dbReference>
<evidence type="ECO:0000313" key="18">
    <source>
        <dbReference type="Proteomes" id="UP000293583"/>
    </source>
</evidence>
<sequence length="255" mass="27721">MLLVVDVGNTDIVFGFYEDQTWKAVLRTPTHQPWSANGVVNWIKKECASKDLGDTLPSLALISSVVPSISPQIQRGLALWLGYSPTLMRPKLYETLAIQVIVPEEIGSDLVANAVYAHENYKSNVLIVDFGTALTFTLVNAEGKMEGVSIAPGLKTAVKSLFSQTAQLPEVPLEMPEFNLGTDTVSAIQAGILWGYVGMVKEMISRVKEDKKGDLKVVATGGLSSILTPLASYFDEVNKLITLEGLRLIAERLKA</sequence>
<evidence type="ECO:0000256" key="14">
    <source>
        <dbReference type="ARBA" id="ARBA00038036"/>
    </source>
</evidence>
<keyword evidence="18" id="KW-1185">Reference proteome</keyword>
<comment type="cofactor">
    <cofactor evidence="16">
        <name>NH4(+)</name>
        <dbReference type="ChEBI" id="CHEBI:28938"/>
    </cofactor>
    <cofactor evidence="16">
        <name>K(+)</name>
        <dbReference type="ChEBI" id="CHEBI:29103"/>
    </cofactor>
    <text evidence="16">A monovalent cation. Ammonium or potassium.</text>
</comment>
<comment type="pathway">
    <text evidence="4 16">Cofactor biosynthesis; coenzyme A biosynthesis; CoA from (R)-pantothenate: step 1/5.</text>
</comment>
<dbReference type="PANTHER" id="PTHR34265:SF1">
    <property type="entry name" value="TYPE III PANTOTHENATE KINASE"/>
    <property type="match status" value="1"/>
</dbReference>
<dbReference type="GO" id="GO:0005737">
    <property type="term" value="C:cytoplasm"/>
    <property type="evidence" value="ECO:0007669"/>
    <property type="project" value="UniProtKB-SubCell"/>
</dbReference>
<comment type="function">
    <text evidence="16">Catalyzes the phosphorylation of pantothenate (Pan), the first step in CoA biosynthesis.</text>
</comment>
<proteinExistence type="inferred from homology"/>
<dbReference type="InterPro" id="IPR004619">
    <property type="entry name" value="Type_III_PanK"/>
</dbReference>
<dbReference type="GO" id="GO:0015937">
    <property type="term" value="P:coenzyme A biosynthetic process"/>
    <property type="evidence" value="ECO:0007669"/>
    <property type="project" value="UniProtKB-UniRule"/>
</dbReference>
<comment type="caution">
    <text evidence="16">Lacks conserved residue(s) required for the propagation of feature annotation.</text>
</comment>
<evidence type="ECO:0000256" key="11">
    <source>
        <dbReference type="ARBA" id="ARBA00022840"/>
    </source>
</evidence>
<dbReference type="OrthoDB" id="9804707at2"/>
<name>A0A4Q9BA98_9BACT</name>
<dbReference type="GO" id="GO:0005524">
    <property type="term" value="F:ATP binding"/>
    <property type="evidence" value="ECO:0007669"/>
    <property type="project" value="UniProtKB-UniRule"/>
</dbReference>
<keyword evidence="10 16" id="KW-0418">Kinase</keyword>
<keyword evidence="9 16" id="KW-0547">Nucleotide-binding</keyword>
<evidence type="ECO:0000256" key="2">
    <source>
        <dbReference type="ARBA" id="ARBA00001958"/>
    </source>
</evidence>
<protein>
    <recommendedName>
        <fullName evidence="15 16">Type III pantothenate kinase</fullName>
        <ecNumber evidence="6 16">2.7.1.33</ecNumber>
    </recommendedName>
    <alternativeName>
        <fullName evidence="16">PanK-III</fullName>
    </alternativeName>
    <alternativeName>
        <fullName evidence="16">Pantothenic acid kinase</fullName>
    </alternativeName>
</protein>
<evidence type="ECO:0000256" key="12">
    <source>
        <dbReference type="ARBA" id="ARBA00022958"/>
    </source>
</evidence>
<dbReference type="UniPathway" id="UPA00241">
    <property type="reaction ID" value="UER00352"/>
</dbReference>
<comment type="subunit">
    <text evidence="5 16">Homodimer.</text>
</comment>
<evidence type="ECO:0000256" key="7">
    <source>
        <dbReference type="ARBA" id="ARBA00022490"/>
    </source>
</evidence>
<feature type="binding site" evidence="16">
    <location>
        <position position="184"/>
    </location>
    <ligand>
        <name>substrate</name>
    </ligand>
</feature>
<feature type="binding site" evidence="16">
    <location>
        <position position="132"/>
    </location>
    <ligand>
        <name>ATP</name>
        <dbReference type="ChEBI" id="CHEBI:30616"/>
    </ligand>
</feature>
<comment type="subcellular location">
    <subcellularLocation>
        <location evidence="3 16">Cytoplasm</location>
    </subcellularLocation>
</comment>
<dbReference type="HAMAP" id="MF_01274">
    <property type="entry name" value="Pantothen_kinase_3"/>
    <property type="match status" value="1"/>
</dbReference>
<feature type="active site" description="Proton acceptor" evidence="16">
    <location>
        <position position="109"/>
    </location>
</feature>
<dbReference type="InterPro" id="IPR043129">
    <property type="entry name" value="ATPase_NBD"/>
</dbReference>
<feature type="binding site" evidence="16">
    <location>
        <begin position="107"/>
        <end position="110"/>
    </location>
    <ligand>
        <name>substrate</name>
    </ligand>
</feature>
<feature type="binding site" evidence="16">
    <location>
        <begin position="6"/>
        <end position="13"/>
    </location>
    <ligand>
        <name>ATP</name>
        <dbReference type="ChEBI" id="CHEBI:30616"/>
    </ligand>
</feature>
<evidence type="ECO:0000256" key="6">
    <source>
        <dbReference type="ARBA" id="ARBA00012102"/>
    </source>
</evidence>
<evidence type="ECO:0000256" key="8">
    <source>
        <dbReference type="ARBA" id="ARBA00022679"/>
    </source>
</evidence>
<dbReference type="EC" id="2.7.1.33" evidence="6 16"/>
<comment type="cofactor">
    <cofactor evidence="2">
        <name>K(+)</name>
        <dbReference type="ChEBI" id="CHEBI:29103"/>
    </cofactor>
</comment>
<evidence type="ECO:0000256" key="9">
    <source>
        <dbReference type="ARBA" id="ARBA00022741"/>
    </source>
</evidence>
<keyword evidence="16" id="KW-0479">Metal-binding</keyword>
<evidence type="ECO:0000256" key="13">
    <source>
        <dbReference type="ARBA" id="ARBA00022993"/>
    </source>
</evidence>
<dbReference type="PANTHER" id="PTHR34265">
    <property type="entry name" value="TYPE III PANTOTHENATE KINASE"/>
    <property type="match status" value="1"/>
</dbReference>
<keyword evidence="12 16" id="KW-0630">Potassium</keyword>
<keyword evidence="11 16" id="KW-0067">ATP-binding</keyword>
<dbReference type="CDD" id="cd24015">
    <property type="entry name" value="ASKHA_NBD_PanK-III"/>
    <property type="match status" value="1"/>
</dbReference>
<comment type="catalytic activity">
    <reaction evidence="1 16">
        <text>(R)-pantothenate + ATP = (R)-4'-phosphopantothenate + ADP + H(+)</text>
        <dbReference type="Rhea" id="RHEA:16373"/>
        <dbReference type="ChEBI" id="CHEBI:10986"/>
        <dbReference type="ChEBI" id="CHEBI:15378"/>
        <dbReference type="ChEBI" id="CHEBI:29032"/>
        <dbReference type="ChEBI" id="CHEBI:30616"/>
        <dbReference type="ChEBI" id="CHEBI:456216"/>
        <dbReference type="EC" id="2.7.1.33"/>
    </reaction>
</comment>
<dbReference type="GO" id="GO:0004594">
    <property type="term" value="F:pantothenate kinase activity"/>
    <property type="evidence" value="ECO:0007669"/>
    <property type="project" value="UniProtKB-UniRule"/>
</dbReference>
<accession>A0A4Q9BA98</accession>
<evidence type="ECO:0000256" key="3">
    <source>
        <dbReference type="ARBA" id="ARBA00004496"/>
    </source>
</evidence>
<dbReference type="AlphaFoldDB" id="A0A4Q9BA98"/>
<evidence type="ECO:0000256" key="16">
    <source>
        <dbReference type="HAMAP-Rule" id="MF_01274"/>
    </source>
</evidence>
<dbReference type="RefSeq" id="WP_130923156.1">
    <property type="nucleotide sequence ID" value="NZ_SEWY01000003.1"/>
</dbReference>